<proteinExistence type="predicted"/>
<accession>A0A6G4APR9</accession>
<evidence type="ECO:0000313" key="2">
    <source>
        <dbReference type="Proteomes" id="UP000476310"/>
    </source>
</evidence>
<gene>
    <name evidence="1" type="ORF">G4H13_35225</name>
</gene>
<sequence length="125" mass="14241">MSLDAAPAYRIRLSKEWDNFLLVVDDESGYSRLVNEDDIPERRVLSVERVAAHPVEAAMQRDALDEELFETPYKILTYTARSEAHAAGLTLRDHHEEWALLALDDVFYADENAFPGIAAHFHRGD</sequence>
<reference evidence="1" key="1">
    <citation type="submission" date="2020-02" db="EMBL/GenBank/DDBJ databases">
        <title>A new Streptomyces sp. for controlling soil-borne diseases.</title>
        <authorList>
            <person name="Li X."/>
            <person name="Tian Y."/>
            <person name="Gao K."/>
        </authorList>
    </citation>
    <scope>NUCLEOTIDE SEQUENCE [LARGE SCALE GENOMIC DNA]</scope>
    <source>
        <strain evidence="1">0250</strain>
    </source>
</reference>
<keyword evidence="2" id="KW-1185">Reference proteome</keyword>
<dbReference type="AlphaFoldDB" id="A0A6G4APR9"/>
<comment type="caution">
    <text evidence="1">The sequence shown here is derived from an EMBL/GenBank/DDBJ whole genome shotgun (WGS) entry which is preliminary data.</text>
</comment>
<protein>
    <submittedName>
        <fullName evidence="1">Uncharacterized protein</fullName>
    </submittedName>
</protein>
<dbReference type="RefSeq" id="WP_164433847.1">
    <property type="nucleotide sequence ID" value="NZ_JAAIKT010000060.1"/>
</dbReference>
<evidence type="ECO:0000313" key="1">
    <source>
        <dbReference type="EMBL" id="NEW75466.1"/>
    </source>
</evidence>
<dbReference type="Proteomes" id="UP000476310">
    <property type="component" value="Unassembled WGS sequence"/>
</dbReference>
<name>A0A6G4APR9_9ACTN</name>
<organism evidence="1 2">
    <name type="scientific">Streptomyces rhizosphaericus</name>
    <dbReference type="NCBI Taxonomy" id="114699"/>
    <lineage>
        <taxon>Bacteria</taxon>
        <taxon>Bacillati</taxon>
        <taxon>Actinomycetota</taxon>
        <taxon>Actinomycetes</taxon>
        <taxon>Kitasatosporales</taxon>
        <taxon>Streptomycetaceae</taxon>
        <taxon>Streptomyces</taxon>
        <taxon>Streptomyces violaceusniger group</taxon>
    </lineage>
</organism>
<dbReference type="EMBL" id="JAAIKT010000060">
    <property type="protein sequence ID" value="NEW75466.1"/>
    <property type="molecule type" value="Genomic_DNA"/>
</dbReference>